<dbReference type="HOGENOM" id="CLU_041921_1_0_1"/>
<dbReference type="OMA" id="HCLMAFQ"/>
<dbReference type="FunCoup" id="H3ANK1">
    <property type="interactions" value="255"/>
</dbReference>
<dbReference type="GeneTree" id="ENSGT00510000048601"/>
<evidence type="ECO:0000256" key="1">
    <source>
        <dbReference type="ARBA" id="ARBA00004123"/>
    </source>
</evidence>
<dbReference type="RefSeq" id="XP_014343002.1">
    <property type="nucleotide sequence ID" value="XM_014487516.1"/>
</dbReference>
<sequence>MPNTLEAPQTGGSENGDPSNFPKTCAHQSSEHALIVQCSGAAAAPLDSSRDGLYPWNCPVTHSREKFYTVCSDYALVNQATAICREPSLVNTTVQDNISLDERPYTPSYMDIQLDVPPLAYDVDDEMETLSGSLGKSVLAWEIDKAEFNCILPKLRSRKDSLKKPLSKKMKSSDKLIKNIQEYPHQASLEEIKQRKVLDLRRWYCISRPQYKTSCGISSLVSCWNFLFSTLGAGSLPPITQEEALHILGFQPPFEEIRFGPFTGNATLMRWFRQINDQFHVRGCSYFLYKPHGKNKTAGETAVGALMKLTQGLKDESMAFIYHCQNHYFCPIGYEATPLKACKVYREQLSHQDVEYWLLIGEPSRKQPAIQCKKWADIVTDLNTQNPEYLDIRHTERGIQHRKTKKVGGNLHCIMAFQKLNLQRFSPWTLHFENLRHDSCAQIQGRGVTKSESDDNVSNRKHVRVGRSSSAGFQQESGWKQFSNHQGYKDRRSPESEIDANE</sequence>
<reference evidence="5" key="1">
    <citation type="submission" date="2011-08" db="EMBL/GenBank/DDBJ databases">
        <title>The draft genome of Latimeria chalumnae.</title>
        <authorList>
            <person name="Di Palma F."/>
            <person name="Alfoldi J."/>
            <person name="Johnson J."/>
            <person name="Berlin A."/>
            <person name="Gnerre S."/>
            <person name="Jaffe D."/>
            <person name="MacCallum I."/>
            <person name="Young S."/>
            <person name="Walker B.J."/>
            <person name="Lander E."/>
            <person name="Lindblad-Toh K."/>
        </authorList>
    </citation>
    <scope>NUCLEOTIDE SEQUENCE [LARGE SCALE GENOMIC DNA]</scope>
    <source>
        <strain evidence="5">Wild caught</strain>
    </source>
</reference>
<gene>
    <name evidence="4" type="primary">LOC106703203</name>
</gene>
<dbReference type="AlphaFoldDB" id="H3ANK1"/>
<dbReference type="eggNOG" id="ENOG502QUM8">
    <property type="taxonomic scope" value="Eukaryota"/>
</dbReference>
<comment type="subcellular location">
    <subcellularLocation>
        <location evidence="1">Nucleus</location>
    </subcellularLocation>
</comment>
<dbReference type="Bgee" id="ENSLACG00000009875">
    <property type="expression patterns" value="Expressed in chordate pharynx and 5 other cell types or tissues"/>
</dbReference>
<accession>H3ANK1</accession>
<dbReference type="STRING" id="7897.ENSLACP00000011222"/>
<dbReference type="EMBL" id="AFYH01057220">
    <property type="status" value="NOT_ANNOTATED_CDS"/>
    <property type="molecule type" value="Genomic_DNA"/>
</dbReference>
<organism evidence="4 5">
    <name type="scientific">Latimeria chalumnae</name>
    <name type="common">Coelacanth</name>
    <dbReference type="NCBI Taxonomy" id="7897"/>
    <lineage>
        <taxon>Eukaryota</taxon>
        <taxon>Metazoa</taxon>
        <taxon>Chordata</taxon>
        <taxon>Craniata</taxon>
        <taxon>Vertebrata</taxon>
        <taxon>Euteleostomi</taxon>
        <taxon>Coelacanthiformes</taxon>
        <taxon>Coelacanthidae</taxon>
        <taxon>Latimeria</taxon>
    </lineage>
</organism>
<dbReference type="Proteomes" id="UP000008672">
    <property type="component" value="Unassembled WGS sequence"/>
</dbReference>
<dbReference type="GO" id="GO:0003697">
    <property type="term" value="F:single-stranded DNA binding"/>
    <property type="evidence" value="ECO:0007669"/>
    <property type="project" value="TreeGrafter"/>
</dbReference>
<name>H3ANK1_LATCH</name>
<dbReference type="GO" id="GO:0004520">
    <property type="term" value="F:DNA endonuclease activity"/>
    <property type="evidence" value="ECO:0007669"/>
    <property type="project" value="TreeGrafter"/>
</dbReference>
<dbReference type="OrthoDB" id="31113at2759"/>
<dbReference type="PANTHER" id="PTHR16171">
    <property type="entry name" value="DNA REPAIR PROTEIN COMPLEMENTING XP-G CELLS-RELATED"/>
    <property type="match status" value="1"/>
</dbReference>
<dbReference type="EMBL" id="AFYH01057219">
    <property type="status" value="NOT_ANNOTATED_CDS"/>
    <property type="molecule type" value="Genomic_DNA"/>
</dbReference>
<evidence type="ECO:0000256" key="2">
    <source>
        <dbReference type="ARBA" id="ARBA00023242"/>
    </source>
</evidence>
<evidence type="ECO:0000313" key="4">
    <source>
        <dbReference type="Ensembl" id="ENSLACP00000011222.1"/>
    </source>
</evidence>
<keyword evidence="2" id="KW-0539">Nucleus</keyword>
<evidence type="ECO:0000313" key="5">
    <source>
        <dbReference type="Proteomes" id="UP000008672"/>
    </source>
</evidence>
<dbReference type="RefSeq" id="XP_014343003.1">
    <property type="nucleotide sequence ID" value="XM_014487517.2"/>
</dbReference>
<feature type="region of interest" description="Disordered" evidence="3">
    <location>
        <begin position="446"/>
        <end position="502"/>
    </location>
</feature>
<dbReference type="InParanoid" id="H3ANK1"/>
<evidence type="ECO:0000256" key="3">
    <source>
        <dbReference type="SAM" id="MobiDB-lite"/>
    </source>
</evidence>
<proteinExistence type="predicted"/>
<reference evidence="4" key="3">
    <citation type="submission" date="2025-09" db="UniProtKB">
        <authorList>
            <consortium name="Ensembl"/>
        </authorList>
    </citation>
    <scope>IDENTIFICATION</scope>
</reference>
<reference evidence="4" key="2">
    <citation type="submission" date="2025-08" db="UniProtKB">
        <authorList>
            <consortium name="Ensembl"/>
        </authorList>
    </citation>
    <scope>IDENTIFICATION</scope>
</reference>
<dbReference type="Ensembl" id="ENSLACT00000011306.1">
    <property type="protein sequence ID" value="ENSLACP00000011222.1"/>
    <property type="gene ID" value="ENSLACG00000009875.1"/>
</dbReference>
<dbReference type="GO" id="GO:0005634">
    <property type="term" value="C:nucleus"/>
    <property type="evidence" value="ECO:0007669"/>
    <property type="project" value="UniProtKB-SubCell"/>
</dbReference>
<dbReference type="RefSeq" id="XP_014343001.1">
    <property type="nucleotide sequence ID" value="XM_014487515.1"/>
</dbReference>
<dbReference type="KEGG" id="lcm:106703203"/>
<keyword evidence="5" id="KW-1185">Reference proteome</keyword>
<dbReference type="PANTHER" id="PTHR16171:SF13">
    <property type="entry name" value="BASIC IMMUNOGLOBULIN-LIKE VARIABLE MOTIF-CONTAINING PROTEIN"/>
    <property type="match status" value="1"/>
</dbReference>
<protein>
    <submittedName>
        <fullName evidence="4">Basic, immunoglobulin-like variable motif containing</fullName>
    </submittedName>
</protein>
<feature type="region of interest" description="Disordered" evidence="3">
    <location>
        <begin position="1"/>
        <end position="25"/>
    </location>
</feature>
<dbReference type="GeneID" id="106703203"/>
<feature type="compositionally biased region" description="Polar residues" evidence="3">
    <location>
        <begin position="467"/>
        <end position="486"/>
    </location>
</feature>